<dbReference type="EMBL" id="RJKX01000013">
    <property type="protein sequence ID" value="ROQ00336.1"/>
    <property type="molecule type" value="Genomic_DNA"/>
</dbReference>
<proteinExistence type="predicted"/>
<dbReference type="OrthoDB" id="8437129at2"/>
<evidence type="ECO:0000313" key="1">
    <source>
        <dbReference type="EMBL" id="ROQ00336.1"/>
    </source>
</evidence>
<organism evidence="1 2">
    <name type="scientific">Stella humosa</name>
    <dbReference type="NCBI Taxonomy" id="94"/>
    <lineage>
        <taxon>Bacteria</taxon>
        <taxon>Pseudomonadati</taxon>
        <taxon>Pseudomonadota</taxon>
        <taxon>Alphaproteobacteria</taxon>
        <taxon>Rhodospirillales</taxon>
        <taxon>Stellaceae</taxon>
        <taxon>Stella</taxon>
    </lineage>
</organism>
<evidence type="ECO:0008006" key="3">
    <source>
        <dbReference type="Google" id="ProtNLM"/>
    </source>
</evidence>
<protein>
    <recommendedName>
        <fullName evidence="3">CDP-glycerol glycerophosphotransferase (TagB/SpsB family)</fullName>
    </recommendedName>
</protein>
<accession>A0A3N1MGM5</accession>
<dbReference type="InterPro" id="IPR043148">
    <property type="entry name" value="TagF_C"/>
</dbReference>
<keyword evidence="2" id="KW-1185">Reference proteome</keyword>
<dbReference type="SUPFAM" id="SSF53756">
    <property type="entry name" value="UDP-Glycosyltransferase/glycogen phosphorylase"/>
    <property type="match status" value="1"/>
</dbReference>
<comment type="caution">
    <text evidence="1">The sequence shown here is derived from an EMBL/GenBank/DDBJ whole genome shotgun (WGS) entry which is preliminary data.</text>
</comment>
<reference evidence="1 2" key="1">
    <citation type="submission" date="2018-11" db="EMBL/GenBank/DDBJ databases">
        <title>Genomic Encyclopedia of Type Strains, Phase IV (KMG-IV): sequencing the most valuable type-strain genomes for metagenomic binning, comparative biology and taxonomic classification.</title>
        <authorList>
            <person name="Goeker M."/>
        </authorList>
    </citation>
    <scope>NUCLEOTIDE SEQUENCE [LARGE SCALE GENOMIC DNA]</scope>
    <source>
        <strain evidence="1 2">DSM 5900</strain>
    </source>
</reference>
<dbReference type="Gene3D" id="3.40.50.12580">
    <property type="match status" value="1"/>
</dbReference>
<dbReference type="RefSeq" id="WP_123689629.1">
    <property type="nucleotide sequence ID" value="NZ_AP019700.1"/>
</dbReference>
<sequence length="393" mass="43831">MSLKPVSPHPAAGRPPLRVAFLFNAQFHQVLHGLPIAQAMAAGHGDVEVSVLAPTMAHFDFIRRYLPPEAAARLRFVDLRQPAWLRLYRALSGNVTAGKRATLAHNRALLAGFDALVTPERTSAYVRQLDLPGLKLVHTGHGAGDRERSFNPEIRKYDFVLLSGGKYETYLLDHGLVRPGHYAVVGYPKFDLLLDRPSASGRLFANERPTILYAPHFDPRVSSWPVLGRPLLELALGTPAWNLIFAPHVRLFDPVRLSKRLAFRRFARAGNIHVDLGSDRSVDMTYANAADIYAGDVSSQLYEFIARPRPCIFLNAHRVAWQDNPFYLGWRCGPVIDEIGQFPAALRTVLEQPDTGLAEQRALFAHTFDLDQRPSSARAADAIVGFLRQDGRR</sequence>
<name>A0A3N1MGM5_9PROT</name>
<gene>
    <name evidence="1" type="ORF">EDC65_2132</name>
</gene>
<dbReference type="AlphaFoldDB" id="A0A3N1MGM5"/>
<dbReference type="Proteomes" id="UP000278222">
    <property type="component" value="Unassembled WGS sequence"/>
</dbReference>
<evidence type="ECO:0000313" key="2">
    <source>
        <dbReference type="Proteomes" id="UP000278222"/>
    </source>
</evidence>